<evidence type="ECO:0000313" key="2">
    <source>
        <dbReference type="EMBL" id="CAG9173727.1"/>
    </source>
</evidence>
<keyword evidence="1" id="KW-0472">Membrane</keyword>
<dbReference type="Proteomes" id="UP000706525">
    <property type="component" value="Unassembled WGS sequence"/>
</dbReference>
<reference evidence="2 3" key="1">
    <citation type="submission" date="2021-08" db="EMBL/GenBank/DDBJ databases">
        <authorList>
            <person name="Peeters C."/>
        </authorList>
    </citation>
    <scope>NUCLEOTIDE SEQUENCE [LARGE SCALE GENOMIC DNA]</scope>
    <source>
        <strain evidence="2 3">LMG 32289</strain>
    </source>
</reference>
<sequence>MLTTSSDPQATEARPRLLDTVDRVCEMCFGLFMALTFVGAVSAVGAPADAPRTMFYTALGCNLAWGLADAVMYLVRTLTERGRRLSLVKAVNNAADPANAIAHLRDALSPGLSTLIDDAELEAMRGRLARSVHLPTRPTLGAQDFLAAVGIFLLVVVATFPVALPFIIFSEVSTALLVSRVLTILMLFGAGIALGRHAGFGGWIAGAVMTLVGIGLTIAIIALGG</sequence>
<evidence type="ECO:0000256" key="1">
    <source>
        <dbReference type="SAM" id="Phobius"/>
    </source>
</evidence>
<keyword evidence="1" id="KW-0812">Transmembrane</keyword>
<gene>
    <name evidence="2" type="ORF">LMG32289_02948</name>
</gene>
<evidence type="ECO:0008006" key="4">
    <source>
        <dbReference type="Google" id="ProtNLM"/>
    </source>
</evidence>
<feature type="transmembrane region" description="Helical" evidence="1">
    <location>
        <begin position="24"/>
        <end position="48"/>
    </location>
</feature>
<feature type="transmembrane region" description="Helical" evidence="1">
    <location>
        <begin position="202"/>
        <end position="223"/>
    </location>
</feature>
<dbReference type="RefSeq" id="WP_223989388.1">
    <property type="nucleotide sequence ID" value="NZ_CAJZAG010000005.1"/>
</dbReference>
<feature type="transmembrane region" description="Helical" evidence="1">
    <location>
        <begin position="54"/>
        <end position="75"/>
    </location>
</feature>
<feature type="transmembrane region" description="Helical" evidence="1">
    <location>
        <begin position="175"/>
        <end position="195"/>
    </location>
</feature>
<feature type="transmembrane region" description="Helical" evidence="1">
    <location>
        <begin position="145"/>
        <end position="169"/>
    </location>
</feature>
<comment type="caution">
    <text evidence="2">The sequence shown here is derived from an EMBL/GenBank/DDBJ whole genome shotgun (WGS) entry which is preliminary data.</text>
</comment>
<keyword evidence="1" id="KW-1133">Transmembrane helix</keyword>
<proteinExistence type="predicted"/>
<keyword evidence="3" id="KW-1185">Reference proteome</keyword>
<accession>A0ABM8X1J3</accession>
<name>A0ABM8X1J3_9BURK</name>
<organism evidence="2 3">
    <name type="scientific">Cupriavidus pampae</name>
    <dbReference type="NCBI Taxonomy" id="659251"/>
    <lineage>
        <taxon>Bacteria</taxon>
        <taxon>Pseudomonadati</taxon>
        <taxon>Pseudomonadota</taxon>
        <taxon>Betaproteobacteria</taxon>
        <taxon>Burkholderiales</taxon>
        <taxon>Burkholderiaceae</taxon>
        <taxon>Cupriavidus</taxon>
    </lineage>
</organism>
<dbReference type="EMBL" id="CAJZAG010000005">
    <property type="protein sequence ID" value="CAG9173727.1"/>
    <property type="molecule type" value="Genomic_DNA"/>
</dbReference>
<protein>
    <recommendedName>
        <fullName evidence="4">VIT family protein</fullName>
    </recommendedName>
</protein>
<evidence type="ECO:0000313" key="3">
    <source>
        <dbReference type="Proteomes" id="UP000706525"/>
    </source>
</evidence>